<evidence type="ECO:0000256" key="1">
    <source>
        <dbReference type="SAM" id="MobiDB-lite"/>
    </source>
</evidence>
<dbReference type="AlphaFoldDB" id="A0A915KBN0"/>
<keyword evidence="2" id="KW-1185">Reference proteome</keyword>
<accession>A0A915KBN0</accession>
<name>A0A915KBN0_ROMCU</name>
<reference evidence="3" key="1">
    <citation type="submission" date="2022-11" db="UniProtKB">
        <authorList>
            <consortium name="WormBaseParasite"/>
        </authorList>
    </citation>
    <scope>IDENTIFICATION</scope>
</reference>
<organism evidence="2 3">
    <name type="scientific">Romanomermis culicivorax</name>
    <name type="common">Nematode worm</name>
    <dbReference type="NCBI Taxonomy" id="13658"/>
    <lineage>
        <taxon>Eukaryota</taxon>
        <taxon>Metazoa</taxon>
        <taxon>Ecdysozoa</taxon>
        <taxon>Nematoda</taxon>
        <taxon>Enoplea</taxon>
        <taxon>Dorylaimia</taxon>
        <taxon>Mermithida</taxon>
        <taxon>Mermithoidea</taxon>
        <taxon>Mermithidae</taxon>
        <taxon>Romanomermis</taxon>
    </lineage>
</organism>
<proteinExistence type="predicted"/>
<protein>
    <submittedName>
        <fullName evidence="3">Uncharacterized protein</fullName>
    </submittedName>
</protein>
<sequence>MQLERYRQVYVPHRASIVWSETKDHGKKWQPKTLGPGAGQNGFSGMPSKSS</sequence>
<evidence type="ECO:0000313" key="2">
    <source>
        <dbReference type="Proteomes" id="UP000887565"/>
    </source>
</evidence>
<evidence type="ECO:0000313" key="3">
    <source>
        <dbReference type="WBParaSite" id="nRc.2.0.1.t35775-RA"/>
    </source>
</evidence>
<dbReference type="Proteomes" id="UP000887565">
    <property type="component" value="Unplaced"/>
</dbReference>
<dbReference type="WBParaSite" id="nRc.2.0.1.t35775-RA">
    <property type="protein sequence ID" value="nRc.2.0.1.t35775-RA"/>
    <property type="gene ID" value="nRc.2.0.1.g35775"/>
</dbReference>
<feature type="region of interest" description="Disordered" evidence="1">
    <location>
        <begin position="21"/>
        <end position="51"/>
    </location>
</feature>